<evidence type="ECO:0000256" key="1">
    <source>
        <dbReference type="ARBA" id="ARBA00023015"/>
    </source>
</evidence>
<protein>
    <submittedName>
        <fullName evidence="6">TetR/AcrR family transcriptional regulator</fullName>
    </submittedName>
</protein>
<dbReference type="RefSeq" id="WP_397717313.1">
    <property type="nucleotide sequence ID" value="NZ_JBIRGN010000008.1"/>
</dbReference>
<dbReference type="PROSITE" id="PS01081">
    <property type="entry name" value="HTH_TETR_1"/>
    <property type="match status" value="1"/>
</dbReference>
<evidence type="ECO:0000256" key="4">
    <source>
        <dbReference type="PROSITE-ProRule" id="PRU00335"/>
    </source>
</evidence>
<feature type="DNA-binding region" description="H-T-H motif" evidence="4">
    <location>
        <begin position="40"/>
        <end position="59"/>
    </location>
</feature>
<accession>A0ABW7R2W3</accession>
<dbReference type="Pfam" id="PF16925">
    <property type="entry name" value="TetR_C_13"/>
    <property type="match status" value="1"/>
</dbReference>
<dbReference type="Pfam" id="PF00440">
    <property type="entry name" value="TetR_N"/>
    <property type="match status" value="1"/>
</dbReference>
<organism evidence="6 7">
    <name type="scientific">Streptomyces longisporoflavus</name>
    <dbReference type="NCBI Taxonomy" id="28044"/>
    <lineage>
        <taxon>Bacteria</taxon>
        <taxon>Bacillati</taxon>
        <taxon>Actinomycetota</taxon>
        <taxon>Actinomycetes</taxon>
        <taxon>Kitasatosporales</taxon>
        <taxon>Streptomycetaceae</taxon>
        <taxon>Streptomyces</taxon>
    </lineage>
</organism>
<comment type="caution">
    <text evidence="6">The sequence shown here is derived from an EMBL/GenBank/DDBJ whole genome shotgun (WGS) entry which is preliminary data.</text>
</comment>
<gene>
    <name evidence="6" type="ORF">ACH4F9_37590</name>
</gene>
<dbReference type="InterPro" id="IPR011075">
    <property type="entry name" value="TetR_C"/>
</dbReference>
<dbReference type="PANTHER" id="PTHR47506">
    <property type="entry name" value="TRANSCRIPTIONAL REGULATORY PROTEIN"/>
    <property type="match status" value="1"/>
</dbReference>
<dbReference type="Gene3D" id="1.10.357.10">
    <property type="entry name" value="Tetracycline Repressor, domain 2"/>
    <property type="match status" value="1"/>
</dbReference>
<keyword evidence="2 4" id="KW-0238">DNA-binding</keyword>
<evidence type="ECO:0000259" key="5">
    <source>
        <dbReference type="PROSITE" id="PS50977"/>
    </source>
</evidence>
<dbReference type="SUPFAM" id="SSF46689">
    <property type="entry name" value="Homeodomain-like"/>
    <property type="match status" value="1"/>
</dbReference>
<dbReference type="InterPro" id="IPR023772">
    <property type="entry name" value="DNA-bd_HTH_TetR-type_CS"/>
</dbReference>
<dbReference type="EMBL" id="JBIRGQ010000008">
    <property type="protein sequence ID" value="MFH8550719.1"/>
    <property type="molecule type" value="Genomic_DNA"/>
</dbReference>
<evidence type="ECO:0000313" key="6">
    <source>
        <dbReference type="EMBL" id="MFH8550719.1"/>
    </source>
</evidence>
<feature type="domain" description="HTH tetR-type" evidence="5">
    <location>
        <begin position="17"/>
        <end position="77"/>
    </location>
</feature>
<evidence type="ECO:0000256" key="3">
    <source>
        <dbReference type="ARBA" id="ARBA00023163"/>
    </source>
</evidence>
<dbReference type="PRINTS" id="PR00455">
    <property type="entry name" value="HTHTETR"/>
</dbReference>
<keyword evidence="7" id="KW-1185">Reference proteome</keyword>
<keyword evidence="1" id="KW-0805">Transcription regulation</keyword>
<evidence type="ECO:0000313" key="7">
    <source>
        <dbReference type="Proteomes" id="UP001610818"/>
    </source>
</evidence>
<evidence type="ECO:0000256" key="2">
    <source>
        <dbReference type="ARBA" id="ARBA00023125"/>
    </source>
</evidence>
<sequence>MTLMQEVHMPPAGRPRAFDMECVLEAAMLLFWEQGYEATSLAQLRAATGLSSASLYGAFGSKEGLFKQAVEHYMKGPGGATGVIEDETVSPREAVAALLHGSIDMQADSSHPVGCLIALSGTMRAPGEEHAGVRAAVAARREADRIRIRACVKRGIAAGELDAGADIDGVTAMIHSFLLGLSTQLRDGVAATTLHTAVDAVLLNWRRS</sequence>
<dbReference type="PANTHER" id="PTHR47506:SF1">
    <property type="entry name" value="HTH-TYPE TRANSCRIPTIONAL REGULATOR YJDC"/>
    <property type="match status" value="1"/>
</dbReference>
<reference evidence="6 7" key="1">
    <citation type="submission" date="2024-10" db="EMBL/GenBank/DDBJ databases">
        <title>The Natural Products Discovery Center: Release of the First 8490 Sequenced Strains for Exploring Actinobacteria Biosynthetic Diversity.</title>
        <authorList>
            <person name="Kalkreuter E."/>
            <person name="Kautsar S.A."/>
            <person name="Yang D."/>
            <person name="Bader C.D."/>
            <person name="Teijaro C.N."/>
            <person name="Fluegel L."/>
            <person name="Davis C.M."/>
            <person name="Simpson J.R."/>
            <person name="Lauterbach L."/>
            <person name="Steele A.D."/>
            <person name="Gui C."/>
            <person name="Meng S."/>
            <person name="Li G."/>
            <person name="Viehrig K."/>
            <person name="Ye F."/>
            <person name="Su P."/>
            <person name="Kiefer A.F."/>
            <person name="Nichols A."/>
            <person name="Cepeda A.J."/>
            <person name="Yan W."/>
            <person name="Fan B."/>
            <person name="Jiang Y."/>
            <person name="Adhikari A."/>
            <person name="Zheng C.-J."/>
            <person name="Schuster L."/>
            <person name="Cowan T.M."/>
            <person name="Smanski M.J."/>
            <person name="Chevrette M.G."/>
            <person name="De Carvalho L.P.S."/>
            <person name="Shen B."/>
        </authorList>
    </citation>
    <scope>NUCLEOTIDE SEQUENCE [LARGE SCALE GENOMIC DNA]</scope>
    <source>
        <strain evidence="6 7">NPDC017990</strain>
    </source>
</reference>
<dbReference type="PROSITE" id="PS50977">
    <property type="entry name" value="HTH_TETR_2"/>
    <property type="match status" value="1"/>
</dbReference>
<keyword evidence="3" id="KW-0804">Transcription</keyword>
<dbReference type="SUPFAM" id="SSF48498">
    <property type="entry name" value="Tetracyclin repressor-like, C-terminal domain"/>
    <property type="match status" value="1"/>
</dbReference>
<dbReference type="InterPro" id="IPR009057">
    <property type="entry name" value="Homeodomain-like_sf"/>
</dbReference>
<dbReference type="Gene3D" id="1.10.10.60">
    <property type="entry name" value="Homeodomain-like"/>
    <property type="match status" value="1"/>
</dbReference>
<name>A0ABW7R2W3_9ACTN</name>
<dbReference type="InterPro" id="IPR036271">
    <property type="entry name" value="Tet_transcr_reg_TetR-rel_C_sf"/>
</dbReference>
<dbReference type="Proteomes" id="UP001610818">
    <property type="component" value="Unassembled WGS sequence"/>
</dbReference>
<proteinExistence type="predicted"/>
<dbReference type="InterPro" id="IPR001647">
    <property type="entry name" value="HTH_TetR"/>
</dbReference>